<evidence type="ECO:0000256" key="2">
    <source>
        <dbReference type="ARBA" id="ARBA00012706"/>
    </source>
</evidence>
<dbReference type="EC" id="3.2.1.78" evidence="2"/>
<dbReference type="AlphaFoldDB" id="A0A1T5KTA1"/>
<organism evidence="7 8">
    <name type="scientific">Ohtaekwangia koreensis</name>
    <dbReference type="NCBI Taxonomy" id="688867"/>
    <lineage>
        <taxon>Bacteria</taxon>
        <taxon>Pseudomonadati</taxon>
        <taxon>Bacteroidota</taxon>
        <taxon>Cytophagia</taxon>
        <taxon>Cytophagales</taxon>
        <taxon>Fulvivirgaceae</taxon>
        <taxon>Ohtaekwangia</taxon>
    </lineage>
</organism>
<keyword evidence="8" id="KW-1185">Reference proteome</keyword>
<dbReference type="PANTHER" id="PTHR31451">
    <property type="match status" value="1"/>
</dbReference>
<dbReference type="OrthoDB" id="9801493at2"/>
<comment type="catalytic activity">
    <reaction evidence="1">
        <text>Random hydrolysis of (1-&gt;4)-beta-D-mannosidic linkages in mannans, galactomannans and glucomannans.</text>
        <dbReference type="EC" id="3.2.1.78"/>
    </reaction>
</comment>
<dbReference type="InterPro" id="IPR001547">
    <property type="entry name" value="Glyco_hydro_5"/>
</dbReference>
<dbReference type="Proteomes" id="UP000190961">
    <property type="component" value="Unassembled WGS sequence"/>
</dbReference>
<keyword evidence="4" id="KW-0326">Glycosidase</keyword>
<evidence type="ECO:0000256" key="4">
    <source>
        <dbReference type="ARBA" id="ARBA00023295"/>
    </source>
</evidence>
<dbReference type="InterPro" id="IPR045053">
    <property type="entry name" value="MAN-like"/>
</dbReference>
<dbReference type="PANTHER" id="PTHR31451:SF40">
    <property type="entry name" value="GLYCOSIDE HYDROLASE FAMILY 5 DOMAIN-CONTAINING PROTEIN"/>
    <property type="match status" value="1"/>
</dbReference>
<keyword evidence="5" id="KW-0732">Signal</keyword>
<dbReference type="GO" id="GO:0016985">
    <property type="term" value="F:mannan endo-1,4-beta-mannosidase activity"/>
    <property type="evidence" value="ECO:0007669"/>
    <property type="project" value="TreeGrafter"/>
</dbReference>
<feature type="chain" id="PRO_5013001845" description="mannan endo-1,4-beta-mannosidase" evidence="5">
    <location>
        <begin position="21"/>
        <end position="435"/>
    </location>
</feature>
<dbReference type="Gene3D" id="3.20.20.80">
    <property type="entry name" value="Glycosidases"/>
    <property type="match status" value="1"/>
</dbReference>
<keyword evidence="3" id="KW-0378">Hydrolase</keyword>
<feature type="signal peptide" evidence="5">
    <location>
        <begin position="1"/>
        <end position="20"/>
    </location>
</feature>
<evidence type="ECO:0000256" key="3">
    <source>
        <dbReference type="ARBA" id="ARBA00022801"/>
    </source>
</evidence>
<name>A0A1T5KTA1_9BACT</name>
<dbReference type="STRING" id="688867.SAMN05660236_2586"/>
<gene>
    <name evidence="7" type="ORF">SAMN05660236_2586</name>
</gene>
<accession>A0A1T5KTA1</accession>
<evidence type="ECO:0000313" key="7">
    <source>
        <dbReference type="EMBL" id="SKC66873.1"/>
    </source>
</evidence>
<sequence>MKINHWLLLATLLALSSACKQNENFVTTEGTHFKIGTKEYHYLGTNFWYGLNLGSKGAGGDRERLIRELDRLKAMGINNLRIMAASEGPDSEPYRMVPALQTAPGIYNEEVVDGLDFLLHEMKLRNMYAIVCLSNFWNWSGGMGQYIVWTHAADSIPYPPPHPGGDWGRYQEFVADFYSNQQAVTMLNNHITYIVNRKNAYSNIEYKNDPTIMAWQLCNEPRGLSHTDAYRKWIENTAGLIKQLDNNHLVTTGSEGTTSSPYSGTDPEKDHSFSNIDYMTIHIWVQNWDIYNPLRAAETYDSAVTYALNYLDQHEAVARKLNKPLVLEEFGISRDSNSHDAASSVAIRDKYYASIFEGIYRKSSEPNSVVAGCNFWAWGGEGRPRQPACMWKANDDFIGDPPHETQGWYSVYDRDSTTNLIIRDYALKMNALSEK</sequence>
<dbReference type="EMBL" id="FUZU01000001">
    <property type="protein sequence ID" value="SKC66873.1"/>
    <property type="molecule type" value="Genomic_DNA"/>
</dbReference>
<evidence type="ECO:0000256" key="1">
    <source>
        <dbReference type="ARBA" id="ARBA00001678"/>
    </source>
</evidence>
<dbReference type="Pfam" id="PF26410">
    <property type="entry name" value="GH5_mannosidase"/>
    <property type="match status" value="1"/>
</dbReference>
<dbReference type="PROSITE" id="PS51257">
    <property type="entry name" value="PROKAR_LIPOPROTEIN"/>
    <property type="match status" value="1"/>
</dbReference>
<protein>
    <recommendedName>
        <fullName evidence="2">mannan endo-1,4-beta-mannosidase</fullName>
        <ecNumber evidence="2">3.2.1.78</ecNumber>
    </recommendedName>
</protein>
<evidence type="ECO:0000313" key="8">
    <source>
        <dbReference type="Proteomes" id="UP000190961"/>
    </source>
</evidence>
<dbReference type="RefSeq" id="WP_079687021.1">
    <property type="nucleotide sequence ID" value="NZ_FUZU01000001.1"/>
</dbReference>
<dbReference type="InterPro" id="IPR017853">
    <property type="entry name" value="GH"/>
</dbReference>
<feature type="domain" description="Glycoside hydrolase family 5" evidence="6">
    <location>
        <begin position="24"/>
        <end position="431"/>
    </location>
</feature>
<evidence type="ECO:0000259" key="6">
    <source>
        <dbReference type="Pfam" id="PF26410"/>
    </source>
</evidence>
<proteinExistence type="predicted"/>
<dbReference type="GO" id="GO:0000272">
    <property type="term" value="P:polysaccharide catabolic process"/>
    <property type="evidence" value="ECO:0007669"/>
    <property type="project" value="InterPro"/>
</dbReference>
<dbReference type="SUPFAM" id="SSF51445">
    <property type="entry name" value="(Trans)glycosidases"/>
    <property type="match status" value="1"/>
</dbReference>
<evidence type="ECO:0000256" key="5">
    <source>
        <dbReference type="SAM" id="SignalP"/>
    </source>
</evidence>
<reference evidence="7 8" key="1">
    <citation type="submission" date="2017-02" db="EMBL/GenBank/DDBJ databases">
        <authorList>
            <person name="Peterson S.W."/>
        </authorList>
    </citation>
    <scope>NUCLEOTIDE SEQUENCE [LARGE SCALE GENOMIC DNA]</scope>
    <source>
        <strain evidence="7 8">DSM 25262</strain>
    </source>
</reference>